<dbReference type="InterPro" id="IPR016032">
    <property type="entry name" value="Sig_transdc_resp-reg_C-effctor"/>
</dbReference>
<dbReference type="PROSITE" id="PS51755">
    <property type="entry name" value="OMPR_PHOB"/>
    <property type="match status" value="1"/>
</dbReference>
<dbReference type="Pfam" id="PF00486">
    <property type="entry name" value="Trans_reg_C"/>
    <property type="match status" value="1"/>
</dbReference>
<dbReference type="PANTHER" id="PTHR48111:SF21">
    <property type="entry name" value="DNA-BINDING DUAL MASTER TRANSCRIPTIONAL REGULATOR RPAA"/>
    <property type="match status" value="1"/>
</dbReference>
<evidence type="ECO:0000256" key="4">
    <source>
        <dbReference type="ARBA" id="ARBA00023125"/>
    </source>
</evidence>
<dbReference type="InterPro" id="IPR039420">
    <property type="entry name" value="WalR-like"/>
</dbReference>
<keyword evidence="2" id="KW-0902">Two-component regulatory system</keyword>
<evidence type="ECO:0000313" key="11">
    <source>
        <dbReference type="Proteomes" id="UP000605201"/>
    </source>
</evidence>
<proteinExistence type="predicted"/>
<evidence type="ECO:0000256" key="6">
    <source>
        <dbReference type="PROSITE-ProRule" id="PRU00169"/>
    </source>
</evidence>
<dbReference type="GO" id="GO:0000976">
    <property type="term" value="F:transcription cis-regulatory region binding"/>
    <property type="evidence" value="ECO:0007669"/>
    <property type="project" value="TreeGrafter"/>
</dbReference>
<reference evidence="10 11" key="1">
    <citation type="submission" date="2020-08" db="EMBL/GenBank/DDBJ databases">
        <title>Bridging the membrane lipid divide: bacteria of the FCB group superphylum have the potential to synthesize archaeal ether lipids.</title>
        <authorList>
            <person name="Villanueva L."/>
            <person name="Von Meijenfeldt F.A.B."/>
            <person name="Westbye A.B."/>
            <person name="Yadav S."/>
            <person name="Hopmans E.C."/>
            <person name="Dutilh B.E."/>
            <person name="Sinninghe Damste J.S."/>
        </authorList>
    </citation>
    <scope>NUCLEOTIDE SEQUENCE [LARGE SCALE GENOMIC DNA]</scope>
    <source>
        <strain evidence="10">NIOZ-UU17</strain>
    </source>
</reference>
<accession>A0A8J6TRN2</accession>
<dbReference type="SUPFAM" id="SSF52172">
    <property type="entry name" value="CheY-like"/>
    <property type="match status" value="1"/>
</dbReference>
<keyword evidence="3" id="KW-0805">Transcription regulation</keyword>
<evidence type="ECO:0000259" key="8">
    <source>
        <dbReference type="PROSITE" id="PS50110"/>
    </source>
</evidence>
<dbReference type="InterPro" id="IPR011006">
    <property type="entry name" value="CheY-like_superfamily"/>
</dbReference>
<comment type="caution">
    <text evidence="10">The sequence shown here is derived from an EMBL/GenBank/DDBJ whole genome shotgun (WGS) entry which is preliminary data.</text>
</comment>
<dbReference type="PANTHER" id="PTHR48111">
    <property type="entry name" value="REGULATOR OF RPOS"/>
    <property type="match status" value="1"/>
</dbReference>
<dbReference type="SMART" id="SM00862">
    <property type="entry name" value="Trans_reg_C"/>
    <property type="match status" value="1"/>
</dbReference>
<dbReference type="GO" id="GO:0000156">
    <property type="term" value="F:phosphorelay response regulator activity"/>
    <property type="evidence" value="ECO:0007669"/>
    <property type="project" value="TreeGrafter"/>
</dbReference>
<evidence type="ECO:0000259" key="9">
    <source>
        <dbReference type="PROSITE" id="PS51755"/>
    </source>
</evidence>
<dbReference type="GO" id="GO:0005829">
    <property type="term" value="C:cytosol"/>
    <property type="evidence" value="ECO:0007669"/>
    <property type="project" value="TreeGrafter"/>
</dbReference>
<feature type="DNA-binding region" description="OmpR/PhoB-type" evidence="7">
    <location>
        <begin position="143"/>
        <end position="242"/>
    </location>
</feature>
<dbReference type="InterPro" id="IPR001867">
    <property type="entry name" value="OmpR/PhoB-type_DNA-bd"/>
</dbReference>
<sequence>MKHSAKKRILVVEDEGHIAEGLELNLSLQGYDVKIALDGVSGLQKWKEWQPDLIVLDIMLPGIDGLSVLQNIRLEDDRIPILILSAKSDTEDKIKGLSCGVDDYITKPFDLDEFLLRVERLVTRASWAREEGYLSKALLSSQPRTYAFGENRIDFETSTAYCKCGEIRLTDQEVKLLRLFIARRGKPLARNEILQIGWGYTGEMTTRTVDNFIVRFRKYFEDNPKKPVFFKSIRSRGYLFDHN</sequence>
<dbReference type="Gene3D" id="1.10.10.10">
    <property type="entry name" value="Winged helix-like DNA-binding domain superfamily/Winged helix DNA-binding domain"/>
    <property type="match status" value="1"/>
</dbReference>
<dbReference type="InterPro" id="IPR001789">
    <property type="entry name" value="Sig_transdc_resp-reg_receiver"/>
</dbReference>
<feature type="domain" description="Response regulatory" evidence="8">
    <location>
        <begin position="8"/>
        <end position="122"/>
    </location>
</feature>
<keyword evidence="4 7" id="KW-0238">DNA-binding</keyword>
<dbReference type="InterPro" id="IPR036388">
    <property type="entry name" value="WH-like_DNA-bd_sf"/>
</dbReference>
<dbReference type="PROSITE" id="PS50110">
    <property type="entry name" value="RESPONSE_REGULATORY"/>
    <property type="match status" value="1"/>
</dbReference>
<protein>
    <submittedName>
        <fullName evidence="10">Response regulator transcription factor</fullName>
    </submittedName>
</protein>
<keyword evidence="5" id="KW-0804">Transcription</keyword>
<dbReference type="EMBL" id="JACNIG010000404">
    <property type="protein sequence ID" value="MBC8434243.1"/>
    <property type="molecule type" value="Genomic_DNA"/>
</dbReference>
<dbReference type="SUPFAM" id="SSF46894">
    <property type="entry name" value="C-terminal effector domain of the bipartite response regulators"/>
    <property type="match status" value="1"/>
</dbReference>
<dbReference type="GO" id="GO:0032993">
    <property type="term" value="C:protein-DNA complex"/>
    <property type="evidence" value="ECO:0007669"/>
    <property type="project" value="TreeGrafter"/>
</dbReference>
<evidence type="ECO:0000256" key="5">
    <source>
        <dbReference type="ARBA" id="ARBA00023163"/>
    </source>
</evidence>
<gene>
    <name evidence="10" type="ORF">H8D96_20230</name>
</gene>
<dbReference type="Gene3D" id="3.40.50.2300">
    <property type="match status" value="1"/>
</dbReference>
<keyword evidence="1 6" id="KW-0597">Phosphoprotein</keyword>
<feature type="modified residue" description="4-aspartylphosphate" evidence="6">
    <location>
        <position position="57"/>
    </location>
</feature>
<dbReference type="FunFam" id="3.40.50.2300:FF:000001">
    <property type="entry name" value="DNA-binding response regulator PhoB"/>
    <property type="match status" value="1"/>
</dbReference>
<evidence type="ECO:0000256" key="3">
    <source>
        <dbReference type="ARBA" id="ARBA00023015"/>
    </source>
</evidence>
<dbReference type="CDD" id="cd17574">
    <property type="entry name" value="REC_OmpR"/>
    <property type="match status" value="1"/>
</dbReference>
<dbReference type="GO" id="GO:0006355">
    <property type="term" value="P:regulation of DNA-templated transcription"/>
    <property type="evidence" value="ECO:0007669"/>
    <property type="project" value="InterPro"/>
</dbReference>
<evidence type="ECO:0000256" key="7">
    <source>
        <dbReference type="PROSITE-ProRule" id="PRU01091"/>
    </source>
</evidence>
<dbReference type="SMART" id="SM00448">
    <property type="entry name" value="REC"/>
    <property type="match status" value="1"/>
</dbReference>
<evidence type="ECO:0000256" key="1">
    <source>
        <dbReference type="ARBA" id="ARBA00022553"/>
    </source>
</evidence>
<dbReference type="Pfam" id="PF00072">
    <property type="entry name" value="Response_reg"/>
    <property type="match status" value="1"/>
</dbReference>
<dbReference type="Proteomes" id="UP000605201">
    <property type="component" value="Unassembled WGS sequence"/>
</dbReference>
<dbReference type="CDD" id="cd00383">
    <property type="entry name" value="trans_reg_C"/>
    <property type="match status" value="1"/>
</dbReference>
<name>A0A8J6TRN2_9BACT</name>
<evidence type="ECO:0000313" key="10">
    <source>
        <dbReference type="EMBL" id="MBC8434243.1"/>
    </source>
</evidence>
<organism evidence="10 11">
    <name type="scientific">Candidatus Desulfatibia vada</name>
    <dbReference type="NCBI Taxonomy" id="2841696"/>
    <lineage>
        <taxon>Bacteria</taxon>
        <taxon>Pseudomonadati</taxon>
        <taxon>Thermodesulfobacteriota</taxon>
        <taxon>Desulfobacteria</taxon>
        <taxon>Desulfobacterales</taxon>
        <taxon>Desulfobacterales incertae sedis</taxon>
        <taxon>Candidatus Desulfatibia</taxon>
    </lineage>
</organism>
<feature type="domain" description="OmpR/PhoB-type" evidence="9">
    <location>
        <begin position="143"/>
        <end position="242"/>
    </location>
</feature>
<dbReference type="AlphaFoldDB" id="A0A8J6TRN2"/>
<evidence type="ECO:0000256" key="2">
    <source>
        <dbReference type="ARBA" id="ARBA00023012"/>
    </source>
</evidence>